<keyword evidence="1" id="KW-0175">Coiled coil</keyword>
<gene>
    <name evidence="2" type="ORF">CBRE1094_LOCUS38134</name>
</gene>
<dbReference type="AlphaFoldDB" id="A0A7S2IWK1"/>
<protein>
    <submittedName>
        <fullName evidence="2">Uncharacterized protein</fullName>
    </submittedName>
</protein>
<feature type="coiled-coil region" evidence="1">
    <location>
        <begin position="22"/>
        <end position="99"/>
    </location>
</feature>
<organism evidence="2">
    <name type="scientific">Haptolina brevifila</name>
    <dbReference type="NCBI Taxonomy" id="156173"/>
    <lineage>
        <taxon>Eukaryota</taxon>
        <taxon>Haptista</taxon>
        <taxon>Haptophyta</taxon>
        <taxon>Prymnesiophyceae</taxon>
        <taxon>Prymnesiales</taxon>
        <taxon>Prymnesiaceae</taxon>
        <taxon>Haptolina</taxon>
    </lineage>
</organism>
<reference evidence="2" key="1">
    <citation type="submission" date="2021-01" db="EMBL/GenBank/DDBJ databases">
        <authorList>
            <person name="Corre E."/>
            <person name="Pelletier E."/>
            <person name="Niang G."/>
            <person name="Scheremetjew M."/>
            <person name="Finn R."/>
            <person name="Kale V."/>
            <person name="Holt S."/>
            <person name="Cochrane G."/>
            <person name="Meng A."/>
            <person name="Brown T."/>
            <person name="Cohen L."/>
        </authorList>
    </citation>
    <scope>NUCLEOTIDE SEQUENCE</scope>
    <source>
        <strain evidence="2">UTEX LB 985</strain>
    </source>
</reference>
<evidence type="ECO:0000256" key="1">
    <source>
        <dbReference type="SAM" id="Coils"/>
    </source>
</evidence>
<evidence type="ECO:0000313" key="2">
    <source>
        <dbReference type="EMBL" id="CAD9531169.1"/>
    </source>
</evidence>
<accession>A0A7S2IWK1</accession>
<dbReference type="EMBL" id="HBGU01069841">
    <property type="protein sequence ID" value="CAD9531169.1"/>
    <property type="molecule type" value="Transcribed_RNA"/>
</dbReference>
<sequence length="124" mass="13170">MGGAQDELAALLIGRVISELEVENLQHACEHVRGQLEAAREASRIERRAAAAREAEAAAQLAAVREEAAKEAAAWREALEQSEAERLEAKQQANDSAARVEALTLKLSGAKQAAMRLAAGLEAS</sequence>
<proteinExistence type="predicted"/>
<name>A0A7S2IWK1_9EUKA</name>